<dbReference type="RefSeq" id="WP_218103741.1">
    <property type="nucleotide sequence ID" value="NZ_VDCQ01000003.1"/>
</dbReference>
<dbReference type="Gene3D" id="3.40.50.1820">
    <property type="entry name" value="alpha/beta hydrolase"/>
    <property type="match status" value="1"/>
</dbReference>
<dbReference type="InterPro" id="IPR029058">
    <property type="entry name" value="AB_hydrolase_fold"/>
</dbReference>
<dbReference type="SUPFAM" id="SSF53474">
    <property type="entry name" value="alpha/beta-Hydrolases"/>
    <property type="match status" value="1"/>
</dbReference>
<reference evidence="1 2" key="1">
    <citation type="submission" date="2019-05" db="EMBL/GenBank/DDBJ databases">
        <title>We sequenced the genome of Paenibacillus hemerocallicola KCTC 33185 for further insight into its adaptation and study the phylogeny of Paenibacillus.</title>
        <authorList>
            <person name="Narsing Rao M.P."/>
        </authorList>
    </citation>
    <scope>NUCLEOTIDE SEQUENCE [LARGE SCALE GENOMIC DNA]</scope>
    <source>
        <strain evidence="1 2">KCTC 33185</strain>
    </source>
</reference>
<accession>A0A5C4TFI3</accession>
<proteinExistence type="predicted"/>
<evidence type="ECO:0000313" key="1">
    <source>
        <dbReference type="EMBL" id="TNJ67843.1"/>
    </source>
</evidence>
<evidence type="ECO:0008006" key="3">
    <source>
        <dbReference type="Google" id="ProtNLM"/>
    </source>
</evidence>
<gene>
    <name evidence="1" type="ORF">FE784_03605</name>
</gene>
<evidence type="ECO:0000313" key="2">
    <source>
        <dbReference type="Proteomes" id="UP000307943"/>
    </source>
</evidence>
<name>A0A5C4TFI3_9BACL</name>
<protein>
    <recommendedName>
        <fullName evidence="3">Peptidase S9 prolyl oligopeptidase catalytic domain-containing protein</fullName>
    </recommendedName>
</protein>
<dbReference type="Proteomes" id="UP000307943">
    <property type="component" value="Unassembled WGS sequence"/>
</dbReference>
<organism evidence="1 2">
    <name type="scientific">Paenibacillus hemerocallicola</name>
    <dbReference type="NCBI Taxonomy" id="1172614"/>
    <lineage>
        <taxon>Bacteria</taxon>
        <taxon>Bacillati</taxon>
        <taxon>Bacillota</taxon>
        <taxon>Bacilli</taxon>
        <taxon>Bacillales</taxon>
        <taxon>Paenibacillaceae</taxon>
        <taxon>Paenibacillus</taxon>
    </lineage>
</organism>
<keyword evidence="2" id="KW-1185">Reference proteome</keyword>
<sequence>METLAWIEWALQDSRFDESRLGAIGNSGGGTLTCFLAAISDKLAVLSSSGYPSTFEYVARCKERGHCSCNIIPDIVGELEMWQLYGAFAPKPLFLFQGDLDRIFPQDLFYTVMRKVKYAYAEVGAEQWFQYAAYPGTHSWDSYRRMKLSEFMAEHLGLLPAEEMEDDTRDVLDESQHCWETVPEHAITTNELAMRLSGKRFPDDVQLWDVYPPKQTGAPIDEAALLNCSHRQVLAQFEAFLKK</sequence>
<dbReference type="AlphaFoldDB" id="A0A5C4TFI3"/>
<dbReference type="EMBL" id="VDCQ01000003">
    <property type="protein sequence ID" value="TNJ67843.1"/>
    <property type="molecule type" value="Genomic_DNA"/>
</dbReference>
<comment type="caution">
    <text evidence="1">The sequence shown here is derived from an EMBL/GenBank/DDBJ whole genome shotgun (WGS) entry which is preliminary data.</text>
</comment>